<organism evidence="1 2">
    <name type="scientific">Caerostris darwini</name>
    <dbReference type="NCBI Taxonomy" id="1538125"/>
    <lineage>
        <taxon>Eukaryota</taxon>
        <taxon>Metazoa</taxon>
        <taxon>Ecdysozoa</taxon>
        <taxon>Arthropoda</taxon>
        <taxon>Chelicerata</taxon>
        <taxon>Arachnida</taxon>
        <taxon>Araneae</taxon>
        <taxon>Araneomorphae</taxon>
        <taxon>Entelegynae</taxon>
        <taxon>Araneoidea</taxon>
        <taxon>Araneidae</taxon>
        <taxon>Caerostris</taxon>
    </lineage>
</organism>
<evidence type="ECO:0000313" key="1">
    <source>
        <dbReference type="EMBL" id="GIY13631.1"/>
    </source>
</evidence>
<keyword evidence="2" id="KW-1185">Reference proteome</keyword>
<gene>
    <name evidence="1" type="ORF">CDAR_567551</name>
</gene>
<comment type="caution">
    <text evidence="1">The sequence shown here is derived from an EMBL/GenBank/DDBJ whole genome shotgun (WGS) entry which is preliminary data.</text>
</comment>
<sequence>MLGWFTKQSTQSAAVEAVSSAIIEATTMTVPSFEHRVIRASESFDAPRRHTWPLPTTPFEAAFRKAFQSMVSVHHKGRKGFLSNAFCERTDQSSHQGGRD</sequence>
<dbReference type="AlphaFoldDB" id="A0AAV4QZY5"/>
<name>A0AAV4QZY5_9ARAC</name>
<protein>
    <submittedName>
        <fullName evidence="1">Uncharacterized protein</fullName>
    </submittedName>
</protein>
<accession>A0AAV4QZY5</accession>
<dbReference type="EMBL" id="BPLQ01005263">
    <property type="protein sequence ID" value="GIY13631.1"/>
    <property type="molecule type" value="Genomic_DNA"/>
</dbReference>
<dbReference type="Proteomes" id="UP001054837">
    <property type="component" value="Unassembled WGS sequence"/>
</dbReference>
<proteinExistence type="predicted"/>
<evidence type="ECO:0000313" key="2">
    <source>
        <dbReference type="Proteomes" id="UP001054837"/>
    </source>
</evidence>
<reference evidence="1 2" key="1">
    <citation type="submission" date="2021-06" db="EMBL/GenBank/DDBJ databases">
        <title>Caerostris darwini draft genome.</title>
        <authorList>
            <person name="Kono N."/>
            <person name="Arakawa K."/>
        </authorList>
    </citation>
    <scope>NUCLEOTIDE SEQUENCE [LARGE SCALE GENOMIC DNA]</scope>
</reference>